<feature type="non-terminal residue" evidence="2">
    <location>
        <position position="185"/>
    </location>
</feature>
<sequence length="185" mass="20867">FQPLSDSGKKVDEDPSKESECRDQEQDDNVNSTNNVNATSTNEVNALSENINDRFQPSSDSGKKVDEDPSKESECRDQEQDDNVNSTNNVNSTSTNEVNALSENISNELLFDPDMPDLEDITIFNLSSDHEDDDEEADMNNMDTTIQVSHVPTTRIHKDHLLDQVIKDLHSTTQIRNMSKNLEEH</sequence>
<feature type="compositionally biased region" description="Low complexity" evidence="1">
    <location>
        <begin position="83"/>
        <end position="99"/>
    </location>
</feature>
<name>A0A699S0D6_TANCI</name>
<feature type="non-terminal residue" evidence="2">
    <location>
        <position position="1"/>
    </location>
</feature>
<protein>
    <submittedName>
        <fullName evidence="2">Uncharacterized protein</fullName>
    </submittedName>
</protein>
<accession>A0A699S0D6</accession>
<feature type="compositionally biased region" description="Low complexity" evidence="1">
    <location>
        <begin position="29"/>
        <end position="46"/>
    </location>
</feature>
<evidence type="ECO:0000256" key="1">
    <source>
        <dbReference type="SAM" id="MobiDB-lite"/>
    </source>
</evidence>
<dbReference type="EMBL" id="BKCJ011128461">
    <property type="protein sequence ID" value="GFC90844.1"/>
    <property type="molecule type" value="Genomic_DNA"/>
</dbReference>
<feature type="compositionally biased region" description="Basic and acidic residues" evidence="1">
    <location>
        <begin position="7"/>
        <end position="24"/>
    </location>
</feature>
<proteinExistence type="predicted"/>
<feature type="compositionally biased region" description="Polar residues" evidence="1">
    <location>
        <begin position="47"/>
        <end position="60"/>
    </location>
</feature>
<feature type="region of interest" description="Disordered" evidence="1">
    <location>
        <begin position="1"/>
        <end position="99"/>
    </location>
</feature>
<dbReference type="AlphaFoldDB" id="A0A699S0D6"/>
<gene>
    <name evidence="2" type="ORF">Tci_862814</name>
</gene>
<organism evidence="2">
    <name type="scientific">Tanacetum cinerariifolium</name>
    <name type="common">Dalmatian daisy</name>
    <name type="synonym">Chrysanthemum cinerariifolium</name>
    <dbReference type="NCBI Taxonomy" id="118510"/>
    <lineage>
        <taxon>Eukaryota</taxon>
        <taxon>Viridiplantae</taxon>
        <taxon>Streptophyta</taxon>
        <taxon>Embryophyta</taxon>
        <taxon>Tracheophyta</taxon>
        <taxon>Spermatophyta</taxon>
        <taxon>Magnoliopsida</taxon>
        <taxon>eudicotyledons</taxon>
        <taxon>Gunneridae</taxon>
        <taxon>Pentapetalae</taxon>
        <taxon>asterids</taxon>
        <taxon>campanulids</taxon>
        <taxon>Asterales</taxon>
        <taxon>Asteraceae</taxon>
        <taxon>Asteroideae</taxon>
        <taxon>Anthemideae</taxon>
        <taxon>Anthemidinae</taxon>
        <taxon>Tanacetum</taxon>
    </lineage>
</organism>
<comment type="caution">
    <text evidence="2">The sequence shown here is derived from an EMBL/GenBank/DDBJ whole genome shotgun (WGS) entry which is preliminary data.</text>
</comment>
<reference evidence="2" key="1">
    <citation type="journal article" date="2019" name="Sci. Rep.">
        <title>Draft genome of Tanacetum cinerariifolium, the natural source of mosquito coil.</title>
        <authorList>
            <person name="Yamashiro T."/>
            <person name="Shiraishi A."/>
            <person name="Satake H."/>
            <person name="Nakayama K."/>
        </authorList>
    </citation>
    <scope>NUCLEOTIDE SEQUENCE</scope>
</reference>
<evidence type="ECO:0000313" key="2">
    <source>
        <dbReference type="EMBL" id="GFC90844.1"/>
    </source>
</evidence>
<feature type="compositionally biased region" description="Basic and acidic residues" evidence="1">
    <location>
        <begin position="61"/>
        <end position="78"/>
    </location>
</feature>